<reference evidence="1" key="2">
    <citation type="submission" date="2021-02" db="EMBL/GenBank/DDBJ databases">
        <title>Aspergillus luchuensis mut. kawachii IFO 4304 genome sequence.</title>
        <authorList>
            <person name="Mori K."/>
            <person name="Kadooka C."/>
            <person name="Goto M."/>
            <person name="Futagami T."/>
        </authorList>
    </citation>
    <scope>NUCLEOTIDE SEQUENCE</scope>
    <source>
        <strain evidence="1">IFO 4308</strain>
    </source>
</reference>
<dbReference type="GeneID" id="64966137"/>
<reference evidence="1" key="1">
    <citation type="submission" date="2021-01" db="EMBL/GenBank/DDBJ databases">
        <authorList>
            <consortium name="Aspergillus luchuensis mut. kawachii IFO 4304 genome sequencing consortium"/>
            <person name="Kazuki M."/>
            <person name="Futagami T."/>
        </authorList>
    </citation>
    <scope>NUCLEOTIDE SEQUENCE</scope>
    <source>
        <strain evidence="1">IFO 4308</strain>
    </source>
</reference>
<dbReference type="EMBL" id="AP024432">
    <property type="protein sequence ID" value="BCS04816.1"/>
    <property type="molecule type" value="Genomic_DNA"/>
</dbReference>
<proteinExistence type="predicted"/>
<name>A0A7R7WKS7_ASPKA</name>
<sequence>MSSPKRRIETDVMKMYAPFPVSGTDHISFNSGRNENAISDMGHINSFLGDLC</sequence>
<protein>
    <submittedName>
        <fullName evidence="1">Uncharacterized protein</fullName>
    </submittedName>
</protein>
<evidence type="ECO:0000313" key="2">
    <source>
        <dbReference type="Proteomes" id="UP000661280"/>
    </source>
</evidence>
<dbReference type="AlphaFoldDB" id="A0A7R7WKS7"/>
<gene>
    <name evidence="1" type="ORF">AKAW2_80617A</name>
</gene>
<organism evidence="1 2">
    <name type="scientific">Aspergillus kawachii</name>
    <name type="common">White koji mold</name>
    <name type="synonym">Aspergillus awamori var. kawachi</name>
    <dbReference type="NCBI Taxonomy" id="1069201"/>
    <lineage>
        <taxon>Eukaryota</taxon>
        <taxon>Fungi</taxon>
        <taxon>Dikarya</taxon>
        <taxon>Ascomycota</taxon>
        <taxon>Pezizomycotina</taxon>
        <taxon>Eurotiomycetes</taxon>
        <taxon>Eurotiomycetidae</taxon>
        <taxon>Eurotiales</taxon>
        <taxon>Aspergillaceae</taxon>
        <taxon>Aspergillus</taxon>
        <taxon>Aspergillus subgen. Circumdati</taxon>
    </lineage>
</organism>
<evidence type="ECO:0000313" key="1">
    <source>
        <dbReference type="EMBL" id="BCS04816.1"/>
    </source>
</evidence>
<dbReference type="RefSeq" id="XP_041548578.1">
    <property type="nucleotide sequence ID" value="XM_041681657.1"/>
</dbReference>
<keyword evidence="2" id="KW-1185">Reference proteome</keyword>
<accession>A0A7R7WKS7</accession>
<dbReference type="KEGG" id="aluc:AKAW2_80617A"/>
<dbReference type="Proteomes" id="UP000661280">
    <property type="component" value="Chromosome 8"/>
</dbReference>